<protein>
    <submittedName>
        <fullName evidence="6">LrgB family protein</fullName>
    </submittedName>
</protein>
<name>A0A7G9GKY6_9FIRM</name>
<dbReference type="InterPro" id="IPR007300">
    <property type="entry name" value="CidB/LrgB"/>
</dbReference>
<evidence type="ECO:0000256" key="4">
    <source>
        <dbReference type="ARBA" id="ARBA00023136"/>
    </source>
</evidence>
<feature type="transmembrane region" description="Helical" evidence="5">
    <location>
        <begin position="94"/>
        <end position="118"/>
    </location>
</feature>
<feature type="transmembrane region" description="Helical" evidence="5">
    <location>
        <begin position="6"/>
        <end position="25"/>
    </location>
</feature>
<feature type="transmembrane region" description="Helical" evidence="5">
    <location>
        <begin position="64"/>
        <end position="82"/>
    </location>
</feature>
<dbReference type="Proteomes" id="UP000515856">
    <property type="component" value="Chromosome"/>
</dbReference>
<feature type="transmembrane region" description="Helical" evidence="5">
    <location>
        <begin position="148"/>
        <end position="169"/>
    </location>
</feature>
<keyword evidence="7" id="KW-1185">Reference proteome</keyword>
<dbReference type="RefSeq" id="WP_117454110.1">
    <property type="nucleotide sequence ID" value="NZ_CP060636.1"/>
</dbReference>
<sequence length="233" mass="24701">MKALFTSPMFGILLSLVAFEIGLWIQKKTKLLVLNPLLLAITMIIVLLLLCDIPLSSYQVGGNMINMFLGPATVVLAIPLYRQAHNLKYYFAPIMIGICAGVVCGLTSTLLCSMLMGFDREIIASIMPKSITTPIGIELSAQLGGIEAVSVLTILVTGIMGAVVADMVFRIFHIDHPIAKGVALGTSAHAIGTTKALSLGHIEGAMSSLAIGVSGLITVFCAPVVWDMIQAFL</sequence>
<dbReference type="EMBL" id="CP060636">
    <property type="protein sequence ID" value="QNM11468.1"/>
    <property type="molecule type" value="Genomic_DNA"/>
</dbReference>
<keyword evidence="3 5" id="KW-1133">Transmembrane helix</keyword>
<comment type="subcellular location">
    <subcellularLocation>
        <location evidence="1">Membrane</location>
        <topology evidence="1">Multi-pass membrane protein</topology>
    </subcellularLocation>
</comment>
<evidence type="ECO:0000313" key="7">
    <source>
        <dbReference type="Proteomes" id="UP000515856"/>
    </source>
</evidence>
<proteinExistence type="predicted"/>
<organism evidence="6 7">
    <name type="scientific">[Eubacterium] hominis</name>
    <dbReference type="NCBI Taxonomy" id="2764325"/>
    <lineage>
        <taxon>Bacteria</taxon>
        <taxon>Bacillati</taxon>
        <taxon>Bacillota</taxon>
        <taxon>Erysipelotrichia</taxon>
        <taxon>Erysipelotrichales</taxon>
        <taxon>Erysipelotrichaceae</taxon>
        <taxon>Amedibacillus</taxon>
    </lineage>
</organism>
<dbReference type="Pfam" id="PF04172">
    <property type="entry name" value="LrgB"/>
    <property type="match status" value="1"/>
</dbReference>
<evidence type="ECO:0000313" key="6">
    <source>
        <dbReference type="EMBL" id="QNM11468.1"/>
    </source>
</evidence>
<feature type="transmembrane region" description="Helical" evidence="5">
    <location>
        <begin position="37"/>
        <end position="58"/>
    </location>
</feature>
<evidence type="ECO:0000256" key="1">
    <source>
        <dbReference type="ARBA" id="ARBA00004141"/>
    </source>
</evidence>
<evidence type="ECO:0000256" key="2">
    <source>
        <dbReference type="ARBA" id="ARBA00022692"/>
    </source>
</evidence>
<keyword evidence="2 5" id="KW-0812">Transmembrane</keyword>
<reference evidence="6 7" key="1">
    <citation type="submission" date="2020-08" db="EMBL/GenBank/DDBJ databases">
        <authorList>
            <person name="Liu C."/>
            <person name="Sun Q."/>
        </authorList>
    </citation>
    <scope>NUCLEOTIDE SEQUENCE [LARGE SCALE GENOMIC DNA]</scope>
    <source>
        <strain evidence="6 7">NSJ-61</strain>
    </source>
</reference>
<dbReference type="PANTHER" id="PTHR30249">
    <property type="entry name" value="PUTATIVE SEROTONIN TRANSPORTER"/>
    <property type="match status" value="1"/>
</dbReference>
<dbReference type="GO" id="GO:0016020">
    <property type="term" value="C:membrane"/>
    <property type="evidence" value="ECO:0007669"/>
    <property type="project" value="UniProtKB-SubCell"/>
</dbReference>
<dbReference type="PANTHER" id="PTHR30249:SF0">
    <property type="entry name" value="PLASTIDAL GLYCOLATE_GLYCERATE TRANSLOCATOR 1, CHLOROPLASTIC"/>
    <property type="match status" value="1"/>
</dbReference>
<feature type="transmembrane region" description="Helical" evidence="5">
    <location>
        <begin position="205"/>
        <end position="226"/>
    </location>
</feature>
<gene>
    <name evidence="6" type="ORF">H9Q80_14610</name>
</gene>
<dbReference type="AlphaFoldDB" id="A0A7G9GKY6"/>
<accession>A0A7G9GKY6</accession>
<dbReference type="KEGG" id="ehn:H9Q80_14610"/>
<keyword evidence="4 5" id="KW-0472">Membrane</keyword>
<evidence type="ECO:0000256" key="5">
    <source>
        <dbReference type="SAM" id="Phobius"/>
    </source>
</evidence>
<evidence type="ECO:0000256" key="3">
    <source>
        <dbReference type="ARBA" id="ARBA00022989"/>
    </source>
</evidence>